<dbReference type="AlphaFoldDB" id="A0AAV4FF39"/>
<feature type="region of interest" description="Disordered" evidence="5">
    <location>
        <begin position="206"/>
        <end position="240"/>
    </location>
</feature>
<dbReference type="GO" id="GO:0051453">
    <property type="term" value="P:regulation of intracellular pH"/>
    <property type="evidence" value="ECO:0007669"/>
    <property type="project" value="TreeGrafter"/>
</dbReference>
<evidence type="ECO:0000256" key="5">
    <source>
        <dbReference type="SAM" id="MobiDB-lite"/>
    </source>
</evidence>
<dbReference type="PANTHER" id="PTHR11453">
    <property type="entry name" value="ANION EXCHANGE PROTEIN"/>
    <property type="match status" value="1"/>
</dbReference>
<dbReference type="EMBL" id="BMAT01000680">
    <property type="protein sequence ID" value="GFR70986.1"/>
    <property type="molecule type" value="Genomic_DNA"/>
</dbReference>
<organism evidence="7 8">
    <name type="scientific">Elysia marginata</name>
    <dbReference type="NCBI Taxonomy" id="1093978"/>
    <lineage>
        <taxon>Eukaryota</taxon>
        <taxon>Metazoa</taxon>
        <taxon>Spiralia</taxon>
        <taxon>Lophotrochozoa</taxon>
        <taxon>Mollusca</taxon>
        <taxon>Gastropoda</taxon>
        <taxon>Heterobranchia</taxon>
        <taxon>Euthyneura</taxon>
        <taxon>Panpulmonata</taxon>
        <taxon>Sacoglossa</taxon>
        <taxon>Placobranchoidea</taxon>
        <taxon>Plakobranchidae</taxon>
        <taxon>Elysia</taxon>
    </lineage>
</organism>
<accession>A0AAV4FF39</accession>
<keyword evidence="2" id="KW-0812">Transmembrane</keyword>
<feature type="non-terminal residue" evidence="7">
    <location>
        <position position="1"/>
    </location>
</feature>
<feature type="compositionally biased region" description="Basic and acidic residues" evidence="5">
    <location>
        <begin position="163"/>
        <end position="173"/>
    </location>
</feature>
<protein>
    <submittedName>
        <fullName evidence="7">Anion exchange protein</fullName>
    </submittedName>
</protein>
<dbReference type="PANTHER" id="PTHR11453:SF36">
    <property type="entry name" value="ANION EXCHANGE PROTEIN"/>
    <property type="match status" value="1"/>
</dbReference>
<name>A0AAV4FF39_9GAST</name>
<evidence type="ECO:0000313" key="8">
    <source>
        <dbReference type="Proteomes" id="UP000762676"/>
    </source>
</evidence>
<dbReference type="InterPro" id="IPR003020">
    <property type="entry name" value="HCO3_transpt_euk"/>
</dbReference>
<dbReference type="GO" id="GO:0005452">
    <property type="term" value="F:solute:inorganic anion antiporter activity"/>
    <property type="evidence" value="ECO:0007669"/>
    <property type="project" value="InterPro"/>
</dbReference>
<dbReference type="GO" id="GO:0006820">
    <property type="term" value="P:monoatomic anion transport"/>
    <property type="evidence" value="ECO:0007669"/>
    <property type="project" value="InterPro"/>
</dbReference>
<dbReference type="InterPro" id="IPR011531">
    <property type="entry name" value="HCO3_transpt-like_TM_dom"/>
</dbReference>
<gene>
    <name evidence="7" type="ORF">ElyMa_000341300</name>
</gene>
<evidence type="ECO:0000259" key="6">
    <source>
        <dbReference type="Pfam" id="PF00955"/>
    </source>
</evidence>
<dbReference type="GO" id="GO:0005886">
    <property type="term" value="C:plasma membrane"/>
    <property type="evidence" value="ECO:0007669"/>
    <property type="project" value="TreeGrafter"/>
</dbReference>
<feature type="domain" description="Bicarbonate transporter-like transmembrane" evidence="6">
    <location>
        <begin position="1"/>
        <end position="108"/>
    </location>
</feature>
<sequence length="240" mass="26148">VIPLPVLYGVFLFMGVRALDGMQLVDRVLLYLVSPKYQPDYPYLRHVQLTRVHLYTLIQVMCLAGLWIVKTVKATSIGFPIMVLGTCFIRKALDCLFTQDELIWLDHLLPPLRKTTGGTHKKNTEDIPGFSPFNSSDLHYSHVVVPEINILRNDLDPDPMELRQRAHSDKSDDSACAGNNNTKHGNGGINGKANVAFVAGADVDDVAHQSSGGGDDGDLGNGSSVDGGARSVPQVRIVSD</sequence>
<keyword evidence="8" id="KW-1185">Reference proteome</keyword>
<evidence type="ECO:0000256" key="3">
    <source>
        <dbReference type="ARBA" id="ARBA00022989"/>
    </source>
</evidence>
<dbReference type="Pfam" id="PF00955">
    <property type="entry name" value="HCO3_cotransp"/>
    <property type="match status" value="1"/>
</dbReference>
<proteinExistence type="predicted"/>
<reference evidence="7 8" key="1">
    <citation type="journal article" date="2021" name="Elife">
        <title>Chloroplast acquisition without the gene transfer in kleptoplastic sea slugs, Plakobranchus ocellatus.</title>
        <authorList>
            <person name="Maeda T."/>
            <person name="Takahashi S."/>
            <person name="Yoshida T."/>
            <person name="Shimamura S."/>
            <person name="Takaki Y."/>
            <person name="Nagai Y."/>
            <person name="Toyoda A."/>
            <person name="Suzuki Y."/>
            <person name="Arimoto A."/>
            <person name="Ishii H."/>
            <person name="Satoh N."/>
            <person name="Nishiyama T."/>
            <person name="Hasebe M."/>
            <person name="Maruyama T."/>
            <person name="Minagawa J."/>
            <person name="Obokata J."/>
            <person name="Shigenobu S."/>
        </authorList>
    </citation>
    <scope>NUCLEOTIDE SEQUENCE [LARGE SCALE GENOMIC DNA]</scope>
</reference>
<keyword evidence="3" id="KW-1133">Transmembrane helix</keyword>
<evidence type="ECO:0000256" key="2">
    <source>
        <dbReference type="ARBA" id="ARBA00022692"/>
    </source>
</evidence>
<keyword evidence="4" id="KW-0472">Membrane</keyword>
<comment type="caution">
    <text evidence="7">The sequence shown here is derived from an EMBL/GenBank/DDBJ whole genome shotgun (WGS) entry which is preliminary data.</text>
</comment>
<dbReference type="Proteomes" id="UP000762676">
    <property type="component" value="Unassembled WGS sequence"/>
</dbReference>
<feature type="region of interest" description="Disordered" evidence="5">
    <location>
        <begin position="163"/>
        <end position="191"/>
    </location>
</feature>
<dbReference type="GO" id="GO:0008510">
    <property type="term" value="F:sodium:bicarbonate symporter activity"/>
    <property type="evidence" value="ECO:0007669"/>
    <property type="project" value="TreeGrafter"/>
</dbReference>
<evidence type="ECO:0000256" key="4">
    <source>
        <dbReference type="ARBA" id="ARBA00023136"/>
    </source>
</evidence>
<comment type="subcellular location">
    <subcellularLocation>
        <location evidence="1">Membrane</location>
        <topology evidence="1">Multi-pass membrane protein</topology>
    </subcellularLocation>
</comment>
<evidence type="ECO:0000256" key="1">
    <source>
        <dbReference type="ARBA" id="ARBA00004141"/>
    </source>
</evidence>
<evidence type="ECO:0000313" key="7">
    <source>
        <dbReference type="EMBL" id="GFR70986.1"/>
    </source>
</evidence>